<name>A0ABR7CK85_9BACT</name>
<evidence type="ECO:0000313" key="1">
    <source>
        <dbReference type="EMBL" id="MBC5616057.1"/>
    </source>
</evidence>
<accession>A0ABR7CK85</accession>
<protein>
    <submittedName>
        <fullName evidence="1">Pyridoxamine 5'-phosphate oxidase family protein</fullName>
    </submittedName>
</protein>
<gene>
    <name evidence="1" type="ORF">H8S08_03360</name>
</gene>
<dbReference type="RefSeq" id="WP_118657080.1">
    <property type="nucleotide sequence ID" value="NZ_JACOOK010000001.1"/>
</dbReference>
<comment type="caution">
    <text evidence="1">The sequence shown here is derived from an EMBL/GenBank/DDBJ whole genome shotgun (WGS) entry which is preliminary data.</text>
</comment>
<reference evidence="1 2" key="1">
    <citation type="submission" date="2020-08" db="EMBL/GenBank/DDBJ databases">
        <title>Genome public.</title>
        <authorList>
            <person name="Liu C."/>
            <person name="Sun Q."/>
        </authorList>
    </citation>
    <scope>NUCLEOTIDE SEQUENCE [LARGE SCALE GENOMIC DNA]</scope>
    <source>
        <strain evidence="1 2">New-7</strain>
    </source>
</reference>
<sequence>MIDERIAKFLAEHHVLTLATEDEKGPYCCNLFYVYLPQRNWFVATSAADTLHVRQATRNPRVAASVVLETSVVGKVRGLQLRGTMARPEGEERRVARNAYLRRFPFAAVMDLELWIIRPVFFKYTDNRLGFGKKIIWENDTNS</sequence>
<dbReference type="InterPro" id="IPR012349">
    <property type="entry name" value="Split_barrel_FMN-bd"/>
</dbReference>
<organism evidence="1 2">
    <name type="scientific">Alistipes hominis</name>
    <dbReference type="NCBI Taxonomy" id="2763015"/>
    <lineage>
        <taxon>Bacteria</taxon>
        <taxon>Pseudomonadati</taxon>
        <taxon>Bacteroidota</taxon>
        <taxon>Bacteroidia</taxon>
        <taxon>Bacteroidales</taxon>
        <taxon>Rikenellaceae</taxon>
        <taxon>Alistipes</taxon>
    </lineage>
</organism>
<proteinExistence type="predicted"/>
<evidence type="ECO:0000313" key="2">
    <source>
        <dbReference type="Proteomes" id="UP000636891"/>
    </source>
</evidence>
<dbReference type="EMBL" id="JACOOK010000001">
    <property type="protein sequence ID" value="MBC5616057.1"/>
    <property type="molecule type" value="Genomic_DNA"/>
</dbReference>
<dbReference type="SUPFAM" id="SSF50475">
    <property type="entry name" value="FMN-binding split barrel"/>
    <property type="match status" value="1"/>
</dbReference>
<keyword evidence="2" id="KW-1185">Reference proteome</keyword>
<dbReference type="Gene3D" id="2.30.110.10">
    <property type="entry name" value="Electron Transport, Fmn-binding Protein, Chain A"/>
    <property type="match status" value="1"/>
</dbReference>
<dbReference type="Proteomes" id="UP000636891">
    <property type="component" value="Unassembled WGS sequence"/>
</dbReference>